<accession>M5FRC6</accession>
<evidence type="ECO:0000313" key="4">
    <source>
        <dbReference type="EMBL" id="EJT97509.1"/>
    </source>
</evidence>
<dbReference type="Pfam" id="PF00071">
    <property type="entry name" value="Ras"/>
    <property type="match status" value="1"/>
</dbReference>
<organism evidence="4 5">
    <name type="scientific">Dacryopinax primogenitus (strain DJM 731)</name>
    <name type="common">Brown rot fungus</name>
    <dbReference type="NCBI Taxonomy" id="1858805"/>
    <lineage>
        <taxon>Eukaryota</taxon>
        <taxon>Fungi</taxon>
        <taxon>Dikarya</taxon>
        <taxon>Basidiomycota</taxon>
        <taxon>Agaricomycotina</taxon>
        <taxon>Dacrymycetes</taxon>
        <taxon>Dacrymycetales</taxon>
        <taxon>Dacrymycetaceae</taxon>
        <taxon>Dacryopinax</taxon>
    </lineage>
</organism>
<dbReference type="HOGENOM" id="CLU_041217_9_8_1"/>
<dbReference type="PROSITE" id="PS51421">
    <property type="entry name" value="RAS"/>
    <property type="match status" value="1"/>
</dbReference>
<dbReference type="RefSeq" id="XP_040624407.1">
    <property type="nucleotide sequence ID" value="XM_040774314.1"/>
</dbReference>
<dbReference type="EMBL" id="JH795876">
    <property type="protein sequence ID" value="EJT97509.1"/>
    <property type="molecule type" value="Genomic_DNA"/>
</dbReference>
<dbReference type="InterPro" id="IPR027417">
    <property type="entry name" value="P-loop_NTPase"/>
</dbReference>
<dbReference type="PRINTS" id="PR00449">
    <property type="entry name" value="RASTRNSFRMNG"/>
</dbReference>
<sequence>RKRRICVLGSRQVGKSALVVQYVEHHFLPKYYPTIESTFHAPLQYHSHPYLLEIVDTAGQDEYSMLASRYAIGVHGFVLVYSVASRPSFEMIRGLHDKIMAYYGERAEVPCVIVGQKQDLVEQKLATRQVTPQEGQALAKEIHASWIETSACSNLNVSKVFDMLLEDVER</sequence>
<dbReference type="OMA" id="HERERSW"/>
<dbReference type="OrthoDB" id="5976022at2759"/>
<dbReference type="STRING" id="1858805.M5FRC6"/>
<evidence type="ECO:0000256" key="1">
    <source>
        <dbReference type="ARBA" id="ARBA00004342"/>
    </source>
</evidence>
<dbReference type="InterPro" id="IPR020849">
    <property type="entry name" value="Small_GTPase_Ras-type"/>
</dbReference>
<proteinExistence type="predicted"/>
<keyword evidence="2" id="KW-0547">Nucleotide-binding</keyword>
<dbReference type="GO" id="GO:0005525">
    <property type="term" value="F:GTP binding"/>
    <property type="evidence" value="ECO:0007669"/>
    <property type="project" value="UniProtKB-KW"/>
</dbReference>
<dbReference type="InterPro" id="IPR005225">
    <property type="entry name" value="Small_GTP-bd"/>
</dbReference>
<gene>
    <name evidence="4" type="ORF">DACRYDRAFT_29360</name>
</gene>
<dbReference type="NCBIfam" id="TIGR00231">
    <property type="entry name" value="small_GTP"/>
    <property type="match status" value="1"/>
</dbReference>
<dbReference type="SMART" id="SM00175">
    <property type="entry name" value="RAB"/>
    <property type="match status" value="1"/>
</dbReference>
<dbReference type="AlphaFoldDB" id="M5FRC6"/>
<dbReference type="GO" id="GO:0007165">
    <property type="term" value="P:signal transduction"/>
    <property type="evidence" value="ECO:0007669"/>
    <property type="project" value="InterPro"/>
</dbReference>
<dbReference type="PANTHER" id="PTHR24070">
    <property type="entry name" value="RAS, DI-RAS, AND RHEB FAMILY MEMBERS OF SMALL GTPASE SUPERFAMILY"/>
    <property type="match status" value="1"/>
</dbReference>
<dbReference type="GeneID" id="63689376"/>
<dbReference type="Proteomes" id="UP000030653">
    <property type="component" value="Unassembled WGS sequence"/>
</dbReference>
<evidence type="ECO:0000256" key="3">
    <source>
        <dbReference type="ARBA" id="ARBA00023134"/>
    </source>
</evidence>
<dbReference type="SMART" id="SM00174">
    <property type="entry name" value="RHO"/>
    <property type="match status" value="1"/>
</dbReference>
<name>M5FRC6_DACPD</name>
<keyword evidence="5" id="KW-1185">Reference proteome</keyword>
<dbReference type="Gene3D" id="3.40.50.300">
    <property type="entry name" value="P-loop containing nucleotide triphosphate hydrolases"/>
    <property type="match status" value="1"/>
</dbReference>
<dbReference type="PROSITE" id="PS51420">
    <property type="entry name" value="RHO"/>
    <property type="match status" value="1"/>
</dbReference>
<dbReference type="InterPro" id="IPR001806">
    <property type="entry name" value="Small_GTPase"/>
</dbReference>
<feature type="non-terminal residue" evidence="4">
    <location>
        <position position="1"/>
    </location>
</feature>
<comment type="subcellular location">
    <subcellularLocation>
        <location evidence="1">Cell membrane</location>
        <topology evidence="1">Lipid-anchor</topology>
        <orientation evidence="1">Cytoplasmic side</orientation>
    </subcellularLocation>
</comment>
<keyword evidence="3" id="KW-0342">GTP-binding</keyword>
<dbReference type="GO" id="GO:0005886">
    <property type="term" value="C:plasma membrane"/>
    <property type="evidence" value="ECO:0007669"/>
    <property type="project" value="UniProtKB-SubCell"/>
</dbReference>
<evidence type="ECO:0000313" key="5">
    <source>
        <dbReference type="Proteomes" id="UP000030653"/>
    </source>
</evidence>
<reference evidence="4 5" key="1">
    <citation type="journal article" date="2012" name="Science">
        <title>The Paleozoic origin of enzymatic lignin decomposition reconstructed from 31 fungal genomes.</title>
        <authorList>
            <person name="Floudas D."/>
            <person name="Binder M."/>
            <person name="Riley R."/>
            <person name="Barry K."/>
            <person name="Blanchette R.A."/>
            <person name="Henrissat B."/>
            <person name="Martinez A.T."/>
            <person name="Otillar R."/>
            <person name="Spatafora J.W."/>
            <person name="Yadav J.S."/>
            <person name="Aerts A."/>
            <person name="Benoit I."/>
            <person name="Boyd A."/>
            <person name="Carlson A."/>
            <person name="Copeland A."/>
            <person name="Coutinho P.M."/>
            <person name="de Vries R.P."/>
            <person name="Ferreira P."/>
            <person name="Findley K."/>
            <person name="Foster B."/>
            <person name="Gaskell J."/>
            <person name="Glotzer D."/>
            <person name="Gorecki P."/>
            <person name="Heitman J."/>
            <person name="Hesse C."/>
            <person name="Hori C."/>
            <person name="Igarashi K."/>
            <person name="Jurgens J.A."/>
            <person name="Kallen N."/>
            <person name="Kersten P."/>
            <person name="Kohler A."/>
            <person name="Kuees U."/>
            <person name="Kumar T.K.A."/>
            <person name="Kuo A."/>
            <person name="LaButti K."/>
            <person name="Larrondo L.F."/>
            <person name="Lindquist E."/>
            <person name="Ling A."/>
            <person name="Lombard V."/>
            <person name="Lucas S."/>
            <person name="Lundell T."/>
            <person name="Martin R."/>
            <person name="McLaughlin D.J."/>
            <person name="Morgenstern I."/>
            <person name="Morin E."/>
            <person name="Murat C."/>
            <person name="Nagy L.G."/>
            <person name="Nolan M."/>
            <person name="Ohm R.A."/>
            <person name="Patyshakuliyeva A."/>
            <person name="Rokas A."/>
            <person name="Ruiz-Duenas F.J."/>
            <person name="Sabat G."/>
            <person name="Salamov A."/>
            <person name="Samejima M."/>
            <person name="Schmutz J."/>
            <person name="Slot J.C."/>
            <person name="St John F."/>
            <person name="Stenlid J."/>
            <person name="Sun H."/>
            <person name="Sun S."/>
            <person name="Syed K."/>
            <person name="Tsang A."/>
            <person name="Wiebenga A."/>
            <person name="Young D."/>
            <person name="Pisabarro A."/>
            <person name="Eastwood D.C."/>
            <person name="Martin F."/>
            <person name="Cullen D."/>
            <person name="Grigoriev I.V."/>
            <person name="Hibbett D.S."/>
        </authorList>
    </citation>
    <scope>NUCLEOTIDE SEQUENCE [LARGE SCALE GENOMIC DNA]</scope>
    <source>
        <strain evidence="4 5">DJM-731 SS1</strain>
    </source>
</reference>
<evidence type="ECO:0000256" key="2">
    <source>
        <dbReference type="ARBA" id="ARBA00022741"/>
    </source>
</evidence>
<protein>
    <submittedName>
        <fullName evidence="4">Uncharacterized protein</fullName>
    </submittedName>
</protein>
<dbReference type="GO" id="GO:0003924">
    <property type="term" value="F:GTPase activity"/>
    <property type="evidence" value="ECO:0007669"/>
    <property type="project" value="InterPro"/>
</dbReference>
<dbReference type="SMART" id="SM00173">
    <property type="entry name" value="RAS"/>
    <property type="match status" value="1"/>
</dbReference>
<dbReference type="SUPFAM" id="SSF52540">
    <property type="entry name" value="P-loop containing nucleoside triphosphate hydrolases"/>
    <property type="match status" value="1"/>
</dbReference>
<dbReference type="PROSITE" id="PS51419">
    <property type="entry name" value="RAB"/>
    <property type="match status" value="1"/>
</dbReference>
<feature type="non-terminal residue" evidence="4">
    <location>
        <position position="170"/>
    </location>
</feature>